<dbReference type="Gene3D" id="3.40.50.11610">
    <property type="entry name" value="Multifunctional 2-oxoglutarate metabolism enzyme, C-terminal domain"/>
    <property type="match status" value="1"/>
</dbReference>
<dbReference type="SUPFAM" id="SSF52518">
    <property type="entry name" value="Thiamin diphosphate-binding fold (THDP-binding)"/>
    <property type="match status" value="2"/>
</dbReference>
<evidence type="ECO:0000256" key="5">
    <source>
        <dbReference type="ARBA" id="ARBA00023052"/>
    </source>
</evidence>
<evidence type="ECO:0000256" key="2">
    <source>
        <dbReference type="ARBA" id="ARBA00003906"/>
    </source>
</evidence>
<dbReference type="GO" id="GO:0030976">
    <property type="term" value="F:thiamine pyrophosphate binding"/>
    <property type="evidence" value="ECO:0007669"/>
    <property type="project" value="InterPro"/>
</dbReference>
<evidence type="ECO:0000256" key="1">
    <source>
        <dbReference type="ARBA" id="ARBA00001964"/>
    </source>
</evidence>
<accession>A0A0F5K1N2</accession>
<name>A0A0F5K1N2_9BURK</name>
<dbReference type="GO" id="GO:0045252">
    <property type="term" value="C:oxoglutarate dehydrogenase complex"/>
    <property type="evidence" value="ECO:0007669"/>
    <property type="project" value="TreeGrafter"/>
</dbReference>
<evidence type="ECO:0000259" key="6">
    <source>
        <dbReference type="SMART" id="SM00861"/>
    </source>
</evidence>
<dbReference type="EMBL" id="LAQU01000010">
    <property type="protein sequence ID" value="KKB63462.1"/>
    <property type="molecule type" value="Genomic_DNA"/>
</dbReference>
<evidence type="ECO:0000256" key="4">
    <source>
        <dbReference type="ARBA" id="ARBA00023002"/>
    </source>
</evidence>
<sequence>MHSPVIKGSSPATRGLHEALASPQQTQSLADAYRQHGYRIARLDPLGLSPAPRLRELAPAFHDLDIDQARGFDPDLLPGALTVRELAHWLHRTYCGNIGFDCTGLRDEIRRKWLYARIESESQADPVAPNSRETLLHRLLAAEAWERLAAQTVPDGKRFSLEGCESLLPLMDAMVDNAGRNGVRHLFVSMPHRGRLNILVNLFGVPAQHMLECLDPLSDTAATQTDLPYHLGAQTTRATTSGHVDMTLASNPSHLESAFPVVSGMARAWRDDHPESDGALIVVHGDAAFAGQGVVPETLNMTRQAGYSVGGTIHVIVNNQIGFTTPNRMNAESPLFCTDVTRMIDAPVIHVNADYPDDVLRAVRIAFDYRMHFGTDVVIDLIGYRRLGHSEHDLPAVTQPQWQKQIDGHIPVCERYHAMIPGVAALESLRTEALNRLGEVAVENTRIKRTDSASNRLPLRTGATQGCPEVQLHATIAALTTLPPGLRVHEKVRRLIDNGKAAATQETSPVNWTLAENLAYATLLDDGVGLRISGMDVGRGTFMHRHAVWHAQGDLPEDESTYVPLQHIGAQGQCDIVNSPLTEEAVLGFEYGYSVQTRSRLTIWEAQYGDFANGAQVMIDQFIASGEYKWGQQSALTVLLPHGHEGVGPEHSNGYLGRFLQLCAANNLCVTVPSTSAQWFHLLREQAASNAIRPLIVMSPKSRLYEDPASHGCVRDLVEGRFLPVIAPEDRGASESVTRVVLCSGKFYYELEASRAAENDGTVALVRIEQLYPFPSTELGAAFAAYPNLRDVVWTQEEDANQGAWRSVREEIEAALPSRCALKAVCRTATPSGAHASQRAHRTEQARLVRDALGY</sequence>
<comment type="cofactor">
    <cofactor evidence="1">
        <name>thiamine diphosphate</name>
        <dbReference type="ChEBI" id="CHEBI:58937"/>
    </cofactor>
</comment>
<evidence type="ECO:0000313" key="8">
    <source>
        <dbReference type="Proteomes" id="UP000033618"/>
    </source>
</evidence>
<reference evidence="7 8" key="1">
    <citation type="submission" date="2015-03" db="EMBL/GenBank/DDBJ databases">
        <title>Draft Genome Sequence of Burkholderia andropogonis type strain ICMP2807, isolated from Sorghum bicolor.</title>
        <authorList>
            <person name="Lopes-Santos L."/>
            <person name="Castro D.B."/>
            <person name="Ottoboni L.M."/>
            <person name="Park D."/>
            <person name="Weirc B.S."/>
            <person name="Destefano S.A."/>
        </authorList>
    </citation>
    <scope>NUCLEOTIDE SEQUENCE [LARGE SCALE GENOMIC DNA]</scope>
    <source>
        <strain evidence="7 8">ICMP2807</strain>
    </source>
</reference>
<evidence type="ECO:0000313" key="7">
    <source>
        <dbReference type="EMBL" id="KKB63462.1"/>
    </source>
</evidence>
<dbReference type="InterPro" id="IPR011603">
    <property type="entry name" value="2oxoglutarate_DH_E1"/>
</dbReference>
<keyword evidence="5" id="KW-0786">Thiamine pyrophosphate</keyword>
<comment type="caution">
    <text evidence="7">The sequence shown here is derived from an EMBL/GenBank/DDBJ whole genome shotgun (WGS) entry which is preliminary data.</text>
</comment>
<dbReference type="PATRIC" id="fig|28092.6.peg.2732"/>
<dbReference type="Gene3D" id="1.10.287.1150">
    <property type="entry name" value="TPP helical domain"/>
    <property type="match status" value="1"/>
</dbReference>
<feature type="domain" description="Transketolase-like pyrimidine-binding" evidence="6">
    <location>
        <begin position="510"/>
        <end position="706"/>
    </location>
</feature>
<proteinExistence type="predicted"/>
<dbReference type="GO" id="GO:0005829">
    <property type="term" value="C:cytosol"/>
    <property type="evidence" value="ECO:0007669"/>
    <property type="project" value="TreeGrafter"/>
</dbReference>
<dbReference type="EC" id="1.2.4.2" evidence="3"/>
<protein>
    <recommendedName>
        <fullName evidence="3">oxoglutarate dehydrogenase (succinyl-transferring)</fullName>
        <ecNumber evidence="3">1.2.4.2</ecNumber>
    </recommendedName>
</protein>
<dbReference type="Proteomes" id="UP000033618">
    <property type="component" value="Unassembled WGS sequence"/>
</dbReference>
<dbReference type="GO" id="GO:0006099">
    <property type="term" value="P:tricarboxylic acid cycle"/>
    <property type="evidence" value="ECO:0007669"/>
    <property type="project" value="TreeGrafter"/>
</dbReference>
<dbReference type="GO" id="GO:0004591">
    <property type="term" value="F:oxoglutarate dehydrogenase (succinyl-transferring) activity"/>
    <property type="evidence" value="ECO:0007669"/>
    <property type="project" value="UniProtKB-EC"/>
</dbReference>
<keyword evidence="4" id="KW-0560">Oxidoreductase</keyword>
<organism evidence="7 8">
    <name type="scientific">Robbsia andropogonis</name>
    <dbReference type="NCBI Taxonomy" id="28092"/>
    <lineage>
        <taxon>Bacteria</taxon>
        <taxon>Pseudomonadati</taxon>
        <taxon>Pseudomonadota</taxon>
        <taxon>Betaproteobacteria</taxon>
        <taxon>Burkholderiales</taxon>
        <taxon>Burkholderiaceae</taxon>
        <taxon>Robbsia</taxon>
    </lineage>
</organism>
<dbReference type="InterPro" id="IPR005475">
    <property type="entry name" value="Transketolase-like_Pyr-bd"/>
</dbReference>
<dbReference type="AlphaFoldDB" id="A0A0F5K1N2"/>
<dbReference type="Pfam" id="PF00676">
    <property type="entry name" value="E1_dh"/>
    <property type="match status" value="1"/>
</dbReference>
<dbReference type="Pfam" id="PF02779">
    <property type="entry name" value="Transket_pyr"/>
    <property type="match status" value="1"/>
</dbReference>
<keyword evidence="8" id="KW-1185">Reference proteome</keyword>
<dbReference type="PANTHER" id="PTHR23152:SF4">
    <property type="entry name" value="2-OXOADIPATE DEHYDROGENASE COMPLEX COMPONENT E1"/>
    <property type="match status" value="1"/>
</dbReference>
<comment type="function">
    <text evidence="2">E1 component of the 2-oxoglutarate dehydrogenase (OGDH) complex which catalyzes the decarboxylation of 2-oxoglutarate, the first step in the conversion of 2-oxoglutarate to succinyl-CoA and CO(2).</text>
</comment>
<dbReference type="STRING" id="28092.WM40_11655"/>
<dbReference type="PANTHER" id="PTHR23152">
    <property type="entry name" value="2-OXOGLUTARATE DEHYDROGENASE"/>
    <property type="match status" value="1"/>
</dbReference>
<dbReference type="InterPro" id="IPR042179">
    <property type="entry name" value="KGD_C_sf"/>
</dbReference>
<dbReference type="Gene3D" id="3.40.50.12470">
    <property type="match status" value="1"/>
</dbReference>
<dbReference type="Pfam" id="PF16870">
    <property type="entry name" value="OxoGdeHyase_C"/>
    <property type="match status" value="1"/>
</dbReference>
<dbReference type="InterPro" id="IPR031717">
    <property type="entry name" value="ODO-1/KGD_C"/>
</dbReference>
<dbReference type="Gene3D" id="3.40.50.970">
    <property type="match status" value="1"/>
</dbReference>
<gene>
    <name evidence="7" type="ORF">WM40_11655</name>
</gene>
<dbReference type="InterPro" id="IPR029061">
    <property type="entry name" value="THDP-binding"/>
</dbReference>
<dbReference type="PIRSF" id="PIRSF000157">
    <property type="entry name" value="Oxoglu_dh_E1"/>
    <property type="match status" value="1"/>
</dbReference>
<dbReference type="SMART" id="SM00861">
    <property type="entry name" value="Transket_pyr"/>
    <property type="match status" value="1"/>
</dbReference>
<dbReference type="NCBIfam" id="NF006914">
    <property type="entry name" value="PRK09404.1"/>
    <property type="match status" value="1"/>
</dbReference>
<evidence type="ECO:0000256" key="3">
    <source>
        <dbReference type="ARBA" id="ARBA00012280"/>
    </source>
</evidence>
<dbReference type="NCBIfam" id="TIGR00239">
    <property type="entry name" value="2oxo_dh_E1"/>
    <property type="match status" value="1"/>
</dbReference>
<dbReference type="InterPro" id="IPR001017">
    <property type="entry name" value="DH_E1"/>
</dbReference>